<dbReference type="Gene3D" id="3.40.50.1240">
    <property type="entry name" value="Phosphoglycerate mutase-like"/>
    <property type="match status" value="1"/>
</dbReference>
<dbReference type="SMART" id="SM00855">
    <property type="entry name" value="PGAM"/>
    <property type="match status" value="1"/>
</dbReference>
<dbReference type="SUPFAM" id="SSF53254">
    <property type="entry name" value="Phosphoglycerate mutase-like"/>
    <property type="match status" value="1"/>
</dbReference>
<organism evidence="5 6">
    <name type="scientific">Mycolicibacterium arenosum</name>
    <dbReference type="NCBI Taxonomy" id="2952157"/>
    <lineage>
        <taxon>Bacteria</taxon>
        <taxon>Bacillati</taxon>
        <taxon>Actinomycetota</taxon>
        <taxon>Actinomycetes</taxon>
        <taxon>Mycobacteriales</taxon>
        <taxon>Mycobacteriaceae</taxon>
        <taxon>Mycolicibacterium</taxon>
    </lineage>
</organism>
<keyword evidence="4" id="KW-0413">Isomerase</keyword>
<gene>
    <name evidence="5" type="ORF">NM203_06150</name>
</gene>
<evidence type="ECO:0000313" key="5">
    <source>
        <dbReference type="EMBL" id="MCP9271762.1"/>
    </source>
</evidence>
<dbReference type="CDD" id="cd07067">
    <property type="entry name" value="HP_PGM_like"/>
    <property type="match status" value="1"/>
</dbReference>
<evidence type="ECO:0000256" key="1">
    <source>
        <dbReference type="ARBA" id="ARBA00006717"/>
    </source>
</evidence>
<dbReference type="InterPro" id="IPR013078">
    <property type="entry name" value="His_Pase_superF_clade-1"/>
</dbReference>
<evidence type="ECO:0000256" key="4">
    <source>
        <dbReference type="ARBA" id="ARBA00023235"/>
    </source>
</evidence>
<dbReference type="InterPro" id="IPR005952">
    <property type="entry name" value="Phosphogly_mut1"/>
</dbReference>
<evidence type="ECO:0000256" key="2">
    <source>
        <dbReference type="ARBA" id="ARBA00012028"/>
    </source>
</evidence>
<dbReference type="PANTHER" id="PTHR11931">
    <property type="entry name" value="PHOSPHOGLYCERATE MUTASE"/>
    <property type="match status" value="1"/>
</dbReference>
<comment type="similarity">
    <text evidence="1">Belongs to the phosphoglycerate mutase family. BPG-dependent PGAM subfamily.</text>
</comment>
<dbReference type="InterPro" id="IPR029033">
    <property type="entry name" value="His_PPase_superfam"/>
</dbReference>
<dbReference type="Pfam" id="PF00300">
    <property type="entry name" value="His_Phos_1"/>
    <property type="match status" value="1"/>
</dbReference>
<evidence type="ECO:0000313" key="6">
    <source>
        <dbReference type="Proteomes" id="UP001651690"/>
    </source>
</evidence>
<dbReference type="RefSeq" id="WP_255058833.1">
    <property type="nucleotide sequence ID" value="NZ_JANDBD010000002.1"/>
</dbReference>
<keyword evidence="6" id="KW-1185">Reference proteome</keyword>
<reference evidence="5 6" key="1">
    <citation type="submission" date="2022-06" db="EMBL/GenBank/DDBJ databases">
        <title>Mycolicibacterium sp. CAU 1645 isolated from seawater.</title>
        <authorList>
            <person name="Kim W."/>
        </authorList>
    </citation>
    <scope>NUCLEOTIDE SEQUENCE [LARGE SCALE GENOMIC DNA]</scope>
    <source>
        <strain evidence="5 6">CAU 1645</strain>
    </source>
</reference>
<dbReference type="EC" id="5.4.2.11" evidence="2"/>
<sequence>MAMPNDLVFVRHGESEANIAQQADKLGRLSTRHAEIYDRPDWEQRLSTRGIEQAKLAGAWFDRHLGGAASFDFRYFSPFLRTRETAAHLGGTECGGWIMDDRVVERSWGTYGALPRAERKRRYALAMKMYGQSPWYTKLPGGESRYEVSDRFRDFQGTLHREAAGRRVLVVTHGDFMGIARYNIERLLPEEFEVIERDKAQDVKNCAIFHYSRINPADPADVRDKLSFRRLVNPTDVDSSPFDGQWVELPPRRKFTGAELLAQAERASRLLDDE</sequence>
<dbReference type="EMBL" id="JANDBD010000002">
    <property type="protein sequence ID" value="MCP9271762.1"/>
    <property type="molecule type" value="Genomic_DNA"/>
</dbReference>
<protein>
    <recommendedName>
        <fullName evidence="2">phosphoglycerate mutase (2,3-diphosphoglycerate-dependent)</fullName>
        <ecNumber evidence="2">5.4.2.11</ecNumber>
    </recommendedName>
</protein>
<dbReference type="Proteomes" id="UP001651690">
    <property type="component" value="Unassembled WGS sequence"/>
</dbReference>
<proteinExistence type="inferred from homology"/>
<comment type="caution">
    <text evidence="5">The sequence shown here is derived from an EMBL/GenBank/DDBJ whole genome shotgun (WGS) entry which is preliminary data.</text>
</comment>
<keyword evidence="3" id="KW-0324">Glycolysis</keyword>
<evidence type="ECO:0000256" key="3">
    <source>
        <dbReference type="ARBA" id="ARBA00023152"/>
    </source>
</evidence>
<name>A0ABT1LZ10_9MYCO</name>
<accession>A0ABT1LZ10</accession>